<evidence type="ECO:0000313" key="17">
    <source>
        <dbReference type="Proteomes" id="UP000050424"/>
    </source>
</evidence>
<dbReference type="InterPro" id="IPR011009">
    <property type="entry name" value="Kinase-like_dom_sf"/>
</dbReference>
<dbReference type="GO" id="GO:0005524">
    <property type="term" value="F:ATP binding"/>
    <property type="evidence" value="ECO:0007669"/>
    <property type="project" value="UniProtKB-KW"/>
</dbReference>
<dbReference type="OrthoDB" id="4896851at2759"/>
<keyword evidence="9" id="KW-0653">Protein transport</keyword>
<name>A0A0P7B1G0_9HYPO</name>
<evidence type="ECO:0000256" key="3">
    <source>
        <dbReference type="ARBA" id="ARBA00012513"/>
    </source>
</evidence>
<keyword evidence="8" id="KW-0067">ATP-binding</keyword>
<evidence type="ECO:0000259" key="15">
    <source>
        <dbReference type="PROSITE" id="PS50011"/>
    </source>
</evidence>
<feature type="domain" description="Protein kinase" evidence="15">
    <location>
        <begin position="182"/>
        <end position="428"/>
    </location>
</feature>
<dbReference type="InterPro" id="IPR008984">
    <property type="entry name" value="SMAD_FHA_dom_sf"/>
</dbReference>
<dbReference type="InterPro" id="IPR000253">
    <property type="entry name" value="FHA_dom"/>
</dbReference>
<evidence type="ECO:0000256" key="13">
    <source>
        <dbReference type="SAM" id="MobiDB-lite"/>
    </source>
</evidence>
<evidence type="ECO:0000256" key="7">
    <source>
        <dbReference type="ARBA" id="ARBA00022777"/>
    </source>
</evidence>
<gene>
    <name evidence="16" type="ORF">AK830_g11931</name>
</gene>
<keyword evidence="6" id="KW-0547">Nucleotide-binding</keyword>
<comment type="catalytic activity">
    <reaction evidence="11">
        <text>L-threonyl-[protein] + ATP = O-phospho-L-threonyl-[protein] + ADP + H(+)</text>
        <dbReference type="Rhea" id="RHEA:46608"/>
        <dbReference type="Rhea" id="RHEA-COMP:11060"/>
        <dbReference type="Rhea" id="RHEA-COMP:11605"/>
        <dbReference type="ChEBI" id="CHEBI:15378"/>
        <dbReference type="ChEBI" id="CHEBI:30013"/>
        <dbReference type="ChEBI" id="CHEBI:30616"/>
        <dbReference type="ChEBI" id="CHEBI:61977"/>
        <dbReference type="ChEBI" id="CHEBI:456216"/>
        <dbReference type="EC" id="2.7.11.1"/>
    </reaction>
</comment>
<comment type="catalytic activity">
    <reaction evidence="12">
        <text>L-seryl-[protein] + ATP = O-phospho-L-seryl-[protein] + ADP + H(+)</text>
        <dbReference type="Rhea" id="RHEA:17989"/>
        <dbReference type="Rhea" id="RHEA-COMP:9863"/>
        <dbReference type="Rhea" id="RHEA-COMP:11604"/>
        <dbReference type="ChEBI" id="CHEBI:15378"/>
        <dbReference type="ChEBI" id="CHEBI:29999"/>
        <dbReference type="ChEBI" id="CHEBI:30616"/>
        <dbReference type="ChEBI" id="CHEBI:83421"/>
        <dbReference type="ChEBI" id="CHEBI:456216"/>
        <dbReference type="EC" id="2.7.11.1"/>
    </reaction>
</comment>
<evidence type="ECO:0000259" key="14">
    <source>
        <dbReference type="PROSITE" id="PS50006"/>
    </source>
</evidence>
<dbReference type="InterPro" id="IPR045269">
    <property type="entry name" value="Atg1-like"/>
</dbReference>
<dbReference type="GO" id="GO:0010506">
    <property type="term" value="P:regulation of autophagy"/>
    <property type="evidence" value="ECO:0007669"/>
    <property type="project" value="InterPro"/>
</dbReference>
<evidence type="ECO:0000256" key="1">
    <source>
        <dbReference type="ARBA" id="ARBA00004623"/>
    </source>
</evidence>
<dbReference type="Pfam" id="PF00498">
    <property type="entry name" value="FHA"/>
    <property type="match status" value="1"/>
</dbReference>
<evidence type="ECO:0000256" key="12">
    <source>
        <dbReference type="ARBA" id="ARBA00048679"/>
    </source>
</evidence>
<dbReference type="GO" id="GO:0015031">
    <property type="term" value="P:protein transport"/>
    <property type="evidence" value="ECO:0007669"/>
    <property type="project" value="UniProtKB-KW"/>
</dbReference>
<feature type="domain" description="FHA" evidence="14">
    <location>
        <begin position="47"/>
        <end position="92"/>
    </location>
</feature>
<evidence type="ECO:0000256" key="6">
    <source>
        <dbReference type="ARBA" id="ARBA00022741"/>
    </source>
</evidence>
<dbReference type="Proteomes" id="UP000050424">
    <property type="component" value="Unassembled WGS sequence"/>
</dbReference>
<proteinExistence type="inferred from homology"/>
<dbReference type="GO" id="GO:0005829">
    <property type="term" value="C:cytosol"/>
    <property type="evidence" value="ECO:0007669"/>
    <property type="project" value="TreeGrafter"/>
</dbReference>
<keyword evidence="9" id="KW-0813">Transport</keyword>
<feature type="region of interest" description="Disordered" evidence="13">
    <location>
        <begin position="438"/>
        <end position="570"/>
    </location>
</feature>
<dbReference type="PANTHER" id="PTHR24348">
    <property type="entry name" value="SERINE/THREONINE-PROTEIN KINASE UNC-51-RELATED"/>
    <property type="match status" value="1"/>
</dbReference>
<dbReference type="SUPFAM" id="SSF49879">
    <property type="entry name" value="SMAD/FHA domain"/>
    <property type="match status" value="1"/>
</dbReference>
<comment type="caution">
    <text evidence="16">The sequence shown here is derived from an EMBL/GenBank/DDBJ whole genome shotgun (WGS) entry which is preliminary data.</text>
</comment>
<dbReference type="GO" id="GO:0005776">
    <property type="term" value="C:autophagosome"/>
    <property type="evidence" value="ECO:0007669"/>
    <property type="project" value="TreeGrafter"/>
</dbReference>
<dbReference type="Gene3D" id="3.30.200.20">
    <property type="entry name" value="Phosphorylase Kinase, domain 1"/>
    <property type="match status" value="1"/>
</dbReference>
<evidence type="ECO:0000256" key="4">
    <source>
        <dbReference type="ARBA" id="ARBA00022527"/>
    </source>
</evidence>
<evidence type="ECO:0000313" key="16">
    <source>
        <dbReference type="EMBL" id="KPM34643.1"/>
    </source>
</evidence>
<evidence type="ECO:0000256" key="10">
    <source>
        <dbReference type="ARBA" id="ARBA00030237"/>
    </source>
</evidence>
<feature type="compositionally biased region" description="Basic and acidic residues" evidence="13">
    <location>
        <begin position="511"/>
        <end position="537"/>
    </location>
</feature>
<comment type="similarity">
    <text evidence="2">Belongs to the protein kinase superfamily. CAMK Ser/Thr protein kinase family. CHEK2 subfamily.</text>
</comment>
<evidence type="ECO:0000256" key="8">
    <source>
        <dbReference type="ARBA" id="ARBA00022840"/>
    </source>
</evidence>
<dbReference type="PROSITE" id="PS50011">
    <property type="entry name" value="PROTEIN_KINASE_DOM"/>
    <property type="match status" value="1"/>
</dbReference>
<organism evidence="16 17">
    <name type="scientific">Neonectria ditissima</name>
    <dbReference type="NCBI Taxonomy" id="78410"/>
    <lineage>
        <taxon>Eukaryota</taxon>
        <taxon>Fungi</taxon>
        <taxon>Dikarya</taxon>
        <taxon>Ascomycota</taxon>
        <taxon>Pezizomycotina</taxon>
        <taxon>Sordariomycetes</taxon>
        <taxon>Hypocreomycetidae</taxon>
        <taxon>Hypocreales</taxon>
        <taxon>Nectriaceae</taxon>
        <taxon>Neonectria</taxon>
    </lineage>
</organism>
<evidence type="ECO:0000256" key="2">
    <source>
        <dbReference type="ARBA" id="ARBA00005575"/>
    </source>
</evidence>
<dbReference type="EC" id="2.7.11.1" evidence="3"/>
<accession>A0A0P7B1G0</accession>
<keyword evidence="5" id="KW-0808">Transferase</keyword>
<evidence type="ECO:0000256" key="5">
    <source>
        <dbReference type="ARBA" id="ARBA00022679"/>
    </source>
</evidence>
<comment type="subcellular location">
    <subcellularLocation>
        <location evidence="1">Preautophagosomal structure membrane</location>
        <topology evidence="1">Peripheral membrane protein</topology>
    </subcellularLocation>
</comment>
<dbReference type="GO" id="GO:0034045">
    <property type="term" value="C:phagophore assembly site membrane"/>
    <property type="evidence" value="ECO:0007669"/>
    <property type="project" value="UniProtKB-SubCell"/>
</dbReference>
<dbReference type="PROSITE" id="PS50006">
    <property type="entry name" value="FHA_DOMAIN"/>
    <property type="match status" value="1"/>
</dbReference>
<dbReference type="Gene3D" id="1.10.510.10">
    <property type="entry name" value="Transferase(Phosphotransferase) domain 1"/>
    <property type="match status" value="1"/>
</dbReference>
<keyword evidence="7" id="KW-0418">Kinase</keyword>
<dbReference type="GO" id="GO:0004674">
    <property type="term" value="F:protein serine/threonine kinase activity"/>
    <property type="evidence" value="ECO:0007669"/>
    <property type="project" value="UniProtKB-KW"/>
</dbReference>
<evidence type="ECO:0000256" key="11">
    <source>
        <dbReference type="ARBA" id="ARBA00047899"/>
    </source>
</evidence>
<evidence type="ECO:0000256" key="9">
    <source>
        <dbReference type="ARBA" id="ARBA00022927"/>
    </source>
</evidence>
<sequence>MEDPDDLIARIHLVEHVSTQGEEPTPQFTQSAWKLTFTTFPRKVPGFRLGSHKDCEIVLSGDLVDEFHAAITFDRAGRLIVRDLGSRRGTEVAYGDKKPGWRKNFSWIIGGASFIKGKPIFINLPGLVSLKVVVRDHSLKLEEYLEKVDEVCPGLRAPDDNLEASSATRQRVGANDIHTQPMHLEEYLNQGAFGTVVRCWNVTDGTECAVKRPAAICGKKVDRKLWKKEIRLLRLAQHPHIVQLLHATLDPIPEMRLEYASGVARWYHGFNTQQNPFHTSSVFIRFEPANTLVYINDNNGIYIKLGDFGLSRDASELETQCGTSKYIAPEIHSMGDESSDVATAYTAKVDVWSLGVMVYELMGLLPQTTHLHENYRINWCKKIVIAFQNDRKKWELDWILYGLKGMLVLSPESRLSAGACYDLLEQLVESSGQVPINQNPAADIEHGGSVLTQTTVRPRRNDHVDEGQGANLGPTTSAPRKVKSHHQLGSSLSIRSRPIGEDNGGPSAAVDEDRTSGRSRTIRGDIGHLSIVDEDRMSAPLPQALARGSRNVESDGPSPSGRSAKRKRLT</sequence>
<dbReference type="STRING" id="78410.A0A0P7B1G0"/>
<keyword evidence="4" id="KW-0723">Serine/threonine-protein kinase</keyword>
<reference evidence="16 17" key="1">
    <citation type="submission" date="2015-09" db="EMBL/GenBank/DDBJ databases">
        <title>Draft genome of a European isolate of the apple canker pathogen Neonectria ditissima.</title>
        <authorList>
            <person name="Gomez-Cortecero A."/>
            <person name="Harrison R.J."/>
            <person name="Armitage A.D."/>
        </authorList>
    </citation>
    <scope>NUCLEOTIDE SEQUENCE [LARGE SCALE GENOMIC DNA]</scope>
    <source>
        <strain evidence="16 17">R09/05</strain>
    </source>
</reference>
<dbReference type="SUPFAM" id="SSF56112">
    <property type="entry name" value="Protein kinase-like (PK-like)"/>
    <property type="match status" value="1"/>
</dbReference>
<dbReference type="EMBL" id="LKCW01000315">
    <property type="protein sequence ID" value="KPM34643.1"/>
    <property type="molecule type" value="Genomic_DNA"/>
</dbReference>
<dbReference type="GO" id="GO:0000045">
    <property type="term" value="P:autophagosome assembly"/>
    <property type="evidence" value="ECO:0007669"/>
    <property type="project" value="TreeGrafter"/>
</dbReference>
<dbReference type="CDD" id="cd00060">
    <property type="entry name" value="FHA"/>
    <property type="match status" value="1"/>
</dbReference>
<dbReference type="AlphaFoldDB" id="A0A0P7B1G0"/>
<keyword evidence="17" id="KW-1185">Reference proteome</keyword>
<dbReference type="Pfam" id="PF00069">
    <property type="entry name" value="Pkinase"/>
    <property type="match status" value="1"/>
</dbReference>
<dbReference type="PANTHER" id="PTHR24348:SF22">
    <property type="entry name" value="NON-SPECIFIC SERINE_THREONINE PROTEIN KINASE"/>
    <property type="match status" value="1"/>
</dbReference>
<protein>
    <recommendedName>
        <fullName evidence="3">non-specific serine/threonine protein kinase</fullName>
        <ecNumber evidence="3">2.7.11.1</ecNumber>
    </recommendedName>
    <alternativeName>
        <fullName evidence="10">Autophagy-related protein 1</fullName>
    </alternativeName>
</protein>
<dbReference type="Gene3D" id="2.60.200.20">
    <property type="match status" value="1"/>
</dbReference>
<dbReference type="InterPro" id="IPR000719">
    <property type="entry name" value="Prot_kinase_dom"/>
</dbReference>